<evidence type="ECO:0000256" key="1">
    <source>
        <dbReference type="SAM" id="SignalP"/>
    </source>
</evidence>
<name>A0A6A5U6M4_9PLEO</name>
<gene>
    <name evidence="2" type="ORF">CC80DRAFT_532371</name>
</gene>
<proteinExistence type="predicted"/>
<feature type="chain" id="PRO_5025564708" description="Ig-like domain-containing protein" evidence="1">
    <location>
        <begin position="22"/>
        <end position="143"/>
    </location>
</feature>
<keyword evidence="3" id="KW-1185">Reference proteome</keyword>
<keyword evidence="1" id="KW-0732">Signal</keyword>
<reference evidence="2" key="1">
    <citation type="journal article" date="2020" name="Stud. Mycol.">
        <title>101 Dothideomycetes genomes: a test case for predicting lifestyles and emergence of pathogens.</title>
        <authorList>
            <person name="Haridas S."/>
            <person name="Albert R."/>
            <person name="Binder M."/>
            <person name="Bloem J."/>
            <person name="Labutti K."/>
            <person name="Salamov A."/>
            <person name="Andreopoulos B."/>
            <person name="Baker S."/>
            <person name="Barry K."/>
            <person name="Bills G."/>
            <person name="Bluhm B."/>
            <person name="Cannon C."/>
            <person name="Castanera R."/>
            <person name="Culley D."/>
            <person name="Daum C."/>
            <person name="Ezra D."/>
            <person name="Gonzalez J."/>
            <person name="Henrissat B."/>
            <person name="Kuo A."/>
            <person name="Liang C."/>
            <person name="Lipzen A."/>
            <person name="Lutzoni F."/>
            <person name="Magnuson J."/>
            <person name="Mondo S."/>
            <person name="Nolan M."/>
            <person name="Ohm R."/>
            <person name="Pangilinan J."/>
            <person name="Park H.-J."/>
            <person name="Ramirez L."/>
            <person name="Alfaro M."/>
            <person name="Sun H."/>
            <person name="Tritt A."/>
            <person name="Yoshinaga Y."/>
            <person name="Zwiers L.-H."/>
            <person name="Turgeon B."/>
            <person name="Goodwin S."/>
            <person name="Spatafora J."/>
            <person name="Crous P."/>
            <person name="Grigoriev I."/>
        </authorList>
    </citation>
    <scope>NUCLEOTIDE SEQUENCE</scope>
    <source>
        <strain evidence="2">CBS 675.92</strain>
    </source>
</reference>
<dbReference type="Proteomes" id="UP000800035">
    <property type="component" value="Unassembled WGS sequence"/>
</dbReference>
<dbReference type="EMBL" id="ML976982">
    <property type="protein sequence ID" value="KAF1960793.1"/>
    <property type="molecule type" value="Genomic_DNA"/>
</dbReference>
<dbReference type="AlphaFoldDB" id="A0A6A5U6M4"/>
<sequence length="143" mass="14733">MRSPILALLLLALSAFIPANSITPILFSTPTINGTLVTSIPSIPNVRPNIIVNGITTAGLPGGVYVCEGSTGPATASGAPTPDGGFKTLKVRSLGPDTGGACWLYRGEMCLQENVVRYVREPGVEAGLEDFGVLTCFPDGSGK</sequence>
<evidence type="ECO:0000313" key="3">
    <source>
        <dbReference type="Proteomes" id="UP000800035"/>
    </source>
</evidence>
<evidence type="ECO:0000313" key="2">
    <source>
        <dbReference type="EMBL" id="KAF1960793.1"/>
    </source>
</evidence>
<evidence type="ECO:0008006" key="4">
    <source>
        <dbReference type="Google" id="ProtNLM"/>
    </source>
</evidence>
<protein>
    <recommendedName>
        <fullName evidence="4">Ig-like domain-containing protein</fullName>
    </recommendedName>
</protein>
<feature type="signal peptide" evidence="1">
    <location>
        <begin position="1"/>
        <end position="21"/>
    </location>
</feature>
<dbReference type="OrthoDB" id="2910287at2759"/>
<organism evidence="2 3">
    <name type="scientific">Byssothecium circinans</name>
    <dbReference type="NCBI Taxonomy" id="147558"/>
    <lineage>
        <taxon>Eukaryota</taxon>
        <taxon>Fungi</taxon>
        <taxon>Dikarya</taxon>
        <taxon>Ascomycota</taxon>
        <taxon>Pezizomycotina</taxon>
        <taxon>Dothideomycetes</taxon>
        <taxon>Pleosporomycetidae</taxon>
        <taxon>Pleosporales</taxon>
        <taxon>Massarineae</taxon>
        <taxon>Massarinaceae</taxon>
        <taxon>Byssothecium</taxon>
    </lineage>
</organism>
<accession>A0A6A5U6M4</accession>